<reference evidence="3 4" key="1">
    <citation type="journal article" date="2003" name="Int. J. Syst. Evol. Microbiol.">
        <title>Halobacillus salinus sp. nov., isolated from a salt lake on the coast of the East Sea in Korea.</title>
        <authorList>
            <person name="Yoon J.H."/>
            <person name="Kang K.H."/>
            <person name="Park Y.H."/>
        </authorList>
    </citation>
    <scope>NUCLEOTIDE SEQUENCE [LARGE SCALE GENOMIC DNA]</scope>
    <source>
        <strain evidence="3 4">HSL-3</strain>
    </source>
</reference>
<gene>
    <name evidence="3" type="ORF">E4663_04485</name>
</gene>
<keyword evidence="1" id="KW-1133">Transmembrane helix</keyword>
<dbReference type="InterPro" id="IPR003607">
    <property type="entry name" value="HD/PDEase_dom"/>
</dbReference>
<feature type="domain" description="HD/PDEase" evidence="2">
    <location>
        <begin position="484"/>
        <end position="639"/>
    </location>
</feature>
<dbReference type="Proteomes" id="UP000297982">
    <property type="component" value="Unassembled WGS sequence"/>
</dbReference>
<feature type="transmembrane region" description="Helical" evidence="1">
    <location>
        <begin position="347"/>
        <end position="364"/>
    </location>
</feature>
<keyword evidence="1" id="KW-0812">Transmembrane</keyword>
<dbReference type="InterPro" id="IPR006674">
    <property type="entry name" value="HD_domain"/>
</dbReference>
<evidence type="ECO:0000313" key="4">
    <source>
        <dbReference type="Proteomes" id="UP000297982"/>
    </source>
</evidence>
<dbReference type="SMART" id="SM00471">
    <property type="entry name" value="HDc"/>
    <property type="match status" value="1"/>
</dbReference>
<dbReference type="AlphaFoldDB" id="A0A4Z0H366"/>
<keyword evidence="1" id="KW-0472">Membrane</keyword>
<dbReference type="CDD" id="cd00077">
    <property type="entry name" value="HDc"/>
    <property type="match status" value="1"/>
</dbReference>
<dbReference type="PANTHER" id="PTHR36442">
    <property type="entry name" value="CYCLIC-DI-AMP PHOSPHODIESTERASE PGPH"/>
    <property type="match status" value="1"/>
</dbReference>
<dbReference type="Pfam" id="PF07697">
    <property type="entry name" value="7TMR-HDED"/>
    <property type="match status" value="1"/>
</dbReference>
<dbReference type="Gene3D" id="1.10.3210.10">
    <property type="entry name" value="Hypothetical protein af1432"/>
    <property type="match status" value="1"/>
</dbReference>
<dbReference type="RefSeq" id="WP_135326792.1">
    <property type="nucleotide sequence ID" value="NZ_SRJC01000001.1"/>
</dbReference>
<dbReference type="InterPro" id="IPR052722">
    <property type="entry name" value="PgpH_phosphodiesterase"/>
</dbReference>
<evidence type="ECO:0000259" key="2">
    <source>
        <dbReference type="SMART" id="SM00471"/>
    </source>
</evidence>
<name>A0A4Z0H366_9BACI</name>
<evidence type="ECO:0000256" key="1">
    <source>
        <dbReference type="SAM" id="Phobius"/>
    </source>
</evidence>
<comment type="caution">
    <text evidence="3">The sequence shown here is derived from an EMBL/GenBank/DDBJ whole genome shotgun (WGS) entry which is preliminary data.</text>
</comment>
<dbReference type="EMBL" id="SRJC01000001">
    <property type="protein sequence ID" value="TGB04267.1"/>
    <property type="molecule type" value="Genomic_DNA"/>
</dbReference>
<dbReference type="Pfam" id="PF01966">
    <property type="entry name" value="HD"/>
    <property type="match status" value="1"/>
</dbReference>
<protein>
    <submittedName>
        <fullName evidence="3">HDIG domain-containing protein</fullName>
    </submittedName>
</protein>
<dbReference type="PANTHER" id="PTHR36442:SF1">
    <property type="entry name" value="CYCLIC-DI-AMP PHOSPHODIESTERASE PGPH"/>
    <property type="match status" value="1"/>
</dbReference>
<feature type="transmembrane region" description="Helical" evidence="1">
    <location>
        <begin position="442"/>
        <end position="462"/>
    </location>
</feature>
<dbReference type="STRING" id="192814.GCA_900166575_01225"/>
<dbReference type="NCBIfam" id="TIGR00277">
    <property type="entry name" value="HDIG"/>
    <property type="match status" value="1"/>
</dbReference>
<dbReference type="SUPFAM" id="SSF109604">
    <property type="entry name" value="HD-domain/PDEase-like"/>
    <property type="match status" value="1"/>
</dbReference>
<dbReference type="InterPro" id="IPR006675">
    <property type="entry name" value="HDIG_dom"/>
</dbReference>
<dbReference type="Pfam" id="PF07698">
    <property type="entry name" value="7TM-7TMR_HD"/>
    <property type="match status" value="1"/>
</dbReference>
<feature type="transmembrane region" description="Helical" evidence="1">
    <location>
        <begin position="264"/>
        <end position="283"/>
    </location>
</feature>
<evidence type="ECO:0000313" key="3">
    <source>
        <dbReference type="EMBL" id="TGB04267.1"/>
    </source>
</evidence>
<organism evidence="3 4">
    <name type="scientific">Halobacillus salinus</name>
    <dbReference type="NCBI Taxonomy" id="192814"/>
    <lineage>
        <taxon>Bacteria</taxon>
        <taxon>Bacillati</taxon>
        <taxon>Bacillota</taxon>
        <taxon>Bacilli</taxon>
        <taxon>Bacillales</taxon>
        <taxon>Bacillaceae</taxon>
        <taxon>Halobacillus</taxon>
    </lineage>
</organism>
<dbReference type="InterPro" id="IPR011621">
    <property type="entry name" value="Metal-dep_PHydrolase_7TM_intra"/>
</dbReference>
<dbReference type="InterPro" id="IPR011624">
    <property type="entry name" value="Metal-dep_PHydrolase_7TM_extra"/>
</dbReference>
<accession>A0A4Z0H366</accession>
<keyword evidence="4" id="KW-1185">Reference proteome</keyword>
<sequence length="701" mass="78764">MKKNGAFWKRHRFWLSLALPALLVAVVFIAASFSNVHKKTYRLEKFDTAEETIYSPITIENKKETEQKIREVTQGVEDHYSISETITDERLQKVREVFEVVEEIENSGREDGQVNQASELDSLLSEDISSSLPVEVFRPLLEAEDKDLEDAERILVNTLMSVFKDGIRTSDLETEERTLELKIEYSSIPDSIKDAVAAIGTYGLVENALYDARETDDARKEAIANVDPVMIRSGEVIVEKGETVTTGVYEELQLTGLLDEKKNILPMAGLTLFALLLSMLFYSESVRAIHLGNLNRQHIYALTFVTLVMIVIMKVFSFYVTVGQPLYYLMPAATGVMLVKLLGQERLAVVMSLIYSLMAMVFMNGQLTGALNGTAGVYMMLSQIAAIFFLSHTKERLAIIRASSGVALINICTVLFFLFISFEKYTWVDAFLYCGYGLAGAFIAGVLTLGLLPFIEAWFGILSDNKLLSLANPNQPLLRKLLIEAPGTYHHSIMVANLSEAACESIGANGLLARVGAYYHDLGKTIDPHYFIENQMKMRNPHDFLDPEQSAAIILEHPYDGAEMLDKGKLPAEIVDIARQHHGTTLLKYFYHQATEQNSDVREEEFRYPGPKPQSKEAAVVCVCDSVEAAVRSLDDPTEEKIKKIVHSIIKDRLMDGQFDESDLTFKEINEMEHSICETLHGIYHSRIQYPENDTIVKEAK</sequence>
<feature type="transmembrane region" description="Helical" evidence="1">
    <location>
        <begin position="370"/>
        <end position="390"/>
    </location>
</feature>
<proteinExistence type="predicted"/>
<feature type="transmembrane region" description="Helical" evidence="1">
    <location>
        <begin position="299"/>
        <end position="320"/>
    </location>
</feature>
<feature type="transmembrane region" description="Helical" evidence="1">
    <location>
        <begin position="402"/>
        <end position="422"/>
    </location>
</feature>